<dbReference type="HOGENOM" id="CLU_1928816_0_0_1"/>
<dbReference type="Proteomes" id="UP000053989">
    <property type="component" value="Unassembled WGS sequence"/>
</dbReference>
<sequence>MDLEYLHQPAMKHDHSKSLANCKIENWFCLEDSIPTFRPLWILQVTEAYMDLVGQNGPSIRCVQYSSVSVLFLSDSGCFWKMDECNTRLIMTVAVEHHTVSRFHIRIVVDGKTWTQSEWKELRTNLSDTSL</sequence>
<dbReference type="InParanoid" id="A0A0C2ZV21"/>
<keyword evidence="2" id="KW-1185">Reference proteome</keyword>
<evidence type="ECO:0000313" key="1">
    <source>
        <dbReference type="EMBL" id="KIM56357.1"/>
    </source>
</evidence>
<dbReference type="AlphaFoldDB" id="A0A0C2ZV21"/>
<evidence type="ECO:0000313" key="2">
    <source>
        <dbReference type="Proteomes" id="UP000053989"/>
    </source>
</evidence>
<protein>
    <submittedName>
        <fullName evidence="1">Uncharacterized protein</fullName>
    </submittedName>
</protein>
<dbReference type="EMBL" id="KN822118">
    <property type="protein sequence ID" value="KIM56357.1"/>
    <property type="molecule type" value="Genomic_DNA"/>
</dbReference>
<organism evidence="1 2">
    <name type="scientific">Scleroderma citrinum Foug A</name>
    <dbReference type="NCBI Taxonomy" id="1036808"/>
    <lineage>
        <taxon>Eukaryota</taxon>
        <taxon>Fungi</taxon>
        <taxon>Dikarya</taxon>
        <taxon>Basidiomycota</taxon>
        <taxon>Agaricomycotina</taxon>
        <taxon>Agaricomycetes</taxon>
        <taxon>Agaricomycetidae</taxon>
        <taxon>Boletales</taxon>
        <taxon>Sclerodermatineae</taxon>
        <taxon>Sclerodermataceae</taxon>
        <taxon>Scleroderma</taxon>
    </lineage>
</organism>
<accession>A0A0C2ZV21</accession>
<reference evidence="1 2" key="1">
    <citation type="submission" date="2014-04" db="EMBL/GenBank/DDBJ databases">
        <authorList>
            <consortium name="DOE Joint Genome Institute"/>
            <person name="Kuo A."/>
            <person name="Kohler A."/>
            <person name="Nagy L.G."/>
            <person name="Floudas D."/>
            <person name="Copeland A."/>
            <person name="Barry K.W."/>
            <person name="Cichocki N."/>
            <person name="Veneault-Fourrey C."/>
            <person name="LaButti K."/>
            <person name="Lindquist E.A."/>
            <person name="Lipzen A."/>
            <person name="Lundell T."/>
            <person name="Morin E."/>
            <person name="Murat C."/>
            <person name="Sun H."/>
            <person name="Tunlid A."/>
            <person name="Henrissat B."/>
            <person name="Grigoriev I.V."/>
            <person name="Hibbett D.S."/>
            <person name="Martin F."/>
            <person name="Nordberg H.P."/>
            <person name="Cantor M.N."/>
            <person name="Hua S.X."/>
        </authorList>
    </citation>
    <scope>NUCLEOTIDE SEQUENCE [LARGE SCALE GENOMIC DNA]</scope>
    <source>
        <strain evidence="1 2">Foug A</strain>
    </source>
</reference>
<name>A0A0C2ZV21_9AGAM</name>
<reference evidence="2" key="2">
    <citation type="submission" date="2015-01" db="EMBL/GenBank/DDBJ databases">
        <title>Evolutionary Origins and Diversification of the Mycorrhizal Mutualists.</title>
        <authorList>
            <consortium name="DOE Joint Genome Institute"/>
            <consortium name="Mycorrhizal Genomics Consortium"/>
            <person name="Kohler A."/>
            <person name="Kuo A."/>
            <person name="Nagy L.G."/>
            <person name="Floudas D."/>
            <person name="Copeland A."/>
            <person name="Barry K.W."/>
            <person name="Cichocki N."/>
            <person name="Veneault-Fourrey C."/>
            <person name="LaButti K."/>
            <person name="Lindquist E.A."/>
            <person name="Lipzen A."/>
            <person name="Lundell T."/>
            <person name="Morin E."/>
            <person name="Murat C."/>
            <person name="Riley R."/>
            <person name="Ohm R."/>
            <person name="Sun H."/>
            <person name="Tunlid A."/>
            <person name="Henrissat B."/>
            <person name="Grigoriev I.V."/>
            <person name="Hibbett D.S."/>
            <person name="Martin F."/>
        </authorList>
    </citation>
    <scope>NUCLEOTIDE SEQUENCE [LARGE SCALE GENOMIC DNA]</scope>
    <source>
        <strain evidence="2">Foug A</strain>
    </source>
</reference>
<gene>
    <name evidence="1" type="ORF">SCLCIDRAFT_244306</name>
</gene>
<proteinExistence type="predicted"/>